<accession>A0A8T0YQW8</accession>
<gene>
    <name evidence="2" type="ORF">PC113_g17407</name>
</gene>
<dbReference type="EMBL" id="RCMG01000750">
    <property type="protein sequence ID" value="KAG2849506.1"/>
    <property type="molecule type" value="Genomic_DNA"/>
</dbReference>
<evidence type="ECO:0000256" key="1">
    <source>
        <dbReference type="SAM" id="MobiDB-lite"/>
    </source>
</evidence>
<evidence type="ECO:0000313" key="2">
    <source>
        <dbReference type="EMBL" id="KAG2849506.1"/>
    </source>
</evidence>
<dbReference type="AlphaFoldDB" id="A0A8T0YQW8"/>
<reference evidence="2" key="1">
    <citation type="submission" date="2018-10" db="EMBL/GenBank/DDBJ databases">
        <title>Effector identification in a new, highly contiguous assembly of the strawberry crown rot pathogen Phytophthora cactorum.</title>
        <authorList>
            <person name="Armitage A.D."/>
            <person name="Nellist C.F."/>
            <person name="Bates H."/>
            <person name="Vickerstaff R.J."/>
            <person name="Harrison R.J."/>
        </authorList>
    </citation>
    <scope>NUCLEOTIDE SEQUENCE</scope>
    <source>
        <strain evidence="2">15-7</strain>
    </source>
</reference>
<name>A0A8T0YQW8_9STRA</name>
<feature type="region of interest" description="Disordered" evidence="1">
    <location>
        <begin position="35"/>
        <end position="63"/>
    </location>
</feature>
<dbReference type="Proteomes" id="UP000735874">
    <property type="component" value="Unassembled WGS sequence"/>
</dbReference>
<evidence type="ECO:0000313" key="3">
    <source>
        <dbReference type="Proteomes" id="UP000735874"/>
    </source>
</evidence>
<organism evidence="2 3">
    <name type="scientific">Phytophthora cactorum</name>
    <dbReference type="NCBI Taxonomy" id="29920"/>
    <lineage>
        <taxon>Eukaryota</taxon>
        <taxon>Sar</taxon>
        <taxon>Stramenopiles</taxon>
        <taxon>Oomycota</taxon>
        <taxon>Peronosporomycetes</taxon>
        <taxon>Peronosporales</taxon>
        <taxon>Peronosporaceae</taxon>
        <taxon>Phytophthora</taxon>
    </lineage>
</organism>
<proteinExistence type="predicted"/>
<comment type="caution">
    <text evidence="2">The sequence shown here is derived from an EMBL/GenBank/DDBJ whole genome shotgun (WGS) entry which is preliminary data.</text>
</comment>
<protein>
    <submittedName>
        <fullName evidence="2">Uncharacterized protein</fullName>
    </submittedName>
</protein>
<sequence>MKDVRRDEAVLKEAGELALERMVQRIAIRYGFSSQKPQAAKKSPYDGSIDRARRRSKNANSLYHSRRSWWTYRAE</sequence>